<dbReference type="EMBL" id="JANJYJ010000004">
    <property type="protein sequence ID" value="KAK3218315.1"/>
    <property type="molecule type" value="Genomic_DNA"/>
</dbReference>
<protein>
    <submittedName>
        <fullName evidence="1">Uncharacterized protein</fullName>
    </submittedName>
</protein>
<reference evidence="1" key="1">
    <citation type="journal article" date="2023" name="Plant J.">
        <title>Genome sequences and population genomics provide insights into the demographic history, inbreeding, and mutation load of two 'living fossil' tree species of Dipteronia.</title>
        <authorList>
            <person name="Feng Y."/>
            <person name="Comes H.P."/>
            <person name="Chen J."/>
            <person name="Zhu S."/>
            <person name="Lu R."/>
            <person name="Zhang X."/>
            <person name="Li P."/>
            <person name="Qiu J."/>
            <person name="Olsen K.M."/>
            <person name="Qiu Y."/>
        </authorList>
    </citation>
    <scope>NUCLEOTIDE SEQUENCE</scope>
    <source>
        <strain evidence="1">NBL</strain>
    </source>
</reference>
<proteinExistence type="predicted"/>
<evidence type="ECO:0000313" key="2">
    <source>
        <dbReference type="Proteomes" id="UP001281410"/>
    </source>
</evidence>
<accession>A0AAE0AIG4</accession>
<dbReference type="Proteomes" id="UP001281410">
    <property type="component" value="Unassembled WGS sequence"/>
</dbReference>
<sequence length="74" mass="7816">MSEPDHILLSTVVEDEDVVQEVAVDRVGLVDPEAEDERMEEVVDQTDQVVVAPVDGATTVAVDQAVLVGADGAK</sequence>
<dbReference type="AlphaFoldDB" id="A0AAE0AIG4"/>
<name>A0AAE0AIG4_9ROSI</name>
<keyword evidence="2" id="KW-1185">Reference proteome</keyword>
<gene>
    <name evidence="1" type="ORF">Dsin_012285</name>
</gene>
<evidence type="ECO:0000313" key="1">
    <source>
        <dbReference type="EMBL" id="KAK3218315.1"/>
    </source>
</evidence>
<comment type="caution">
    <text evidence="1">The sequence shown here is derived from an EMBL/GenBank/DDBJ whole genome shotgun (WGS) entry which is preliminary data.</text>
</comment>
<organism evidence="1 2">
    <name type="scientific">Dipteronia sinensis</name>
    <dbReference type="NCBI Taxonomy" id="43782"/>
    <lineage>
        <taxon>Eukaryota</taxon>
        <taxon>Viridiplantae</taxon>
        <taxon>Streptophyta</taxon>
        <taxon>Embryophyta</taxon>
        <taxon>Tracheophyta</taxon>
        <taxon>Spermatophyta</taxon>
        <taxon>Magnoliopsida</taxon>
        <taxon>eudicotyledons</taxon>
        <taxon>Gunneridae</taxon>
        <taxon>Pentapetalae</taxon>
        <taxon>rosids</taxon>
        <taxon>malvids</taxon>
        <taxon>Sapindales</taxon>
        <taxon>Sapindaceae</taxon>
        <taxon>Hippocastanoideae</taxon>
        <taxon>Acereae</taxon>
        <taxon>Dipteronia</taxon>
    </lineage>
</organism>